<evidence type="ECO:0000313" key="1">
    <source>
        <dbReference type="EMBL" id="KWU52873.1"/>
    </source>
</evidence>
<name>A0A120EAJ5_9PSED</name>
<reference evidence="2" key="1">
    <citation type="submission" date="2016-01" db="EMBL/GenBank/DDBJ databases">
        <authorList>
            <person name="Gamez R.M."/>
            <person name="Rodriguez F."/>
            <person name="Bernal J.F."/>
            <person name="Agarwala R."/>
            <person name="Landsman D."/>
            <person name="Marino-Ramirez L."/>
        </authorList>
    </citation>
    <scope>NUCLEOTIDE SEQUENCE [LARGE SCALE GENOMIC DNA]</scope>
    <source>
        <strain evidence="2">Ps006</strain>
    </source>
</reference>
<evidence type="ECO:0000313" key="2">
    <source>
        <dbReference type="Proteomes" id="UP000067111"/>
    </source>
</evidence>
<dbReference type="Proteomes" id="UP000067111">
    <property type="component" value="Unassembled WGS sequence"/>
</dbReference>
<dbReference type="OrthoDB" id="6839601at2"/>
<proteinExistence type="predicted"/>
<dbReference type="EMBL" id="LRMR01000002">
    <property type="protein sequence ID" value="KWU52873.1"/>
    <property type="molecule type" value="Genomic_DNA"/>
</dbReference>
<gene>
    <name evidence="1" type="ORF">AWV77_00960</name>
</gene>
<accession>A0A120EAJ5</accession>
<dbReference type="AlphaFoldDB" id="A0A120EAJ5"/>
<sequence length="282" mass="30214">MPAVIRLGSFRPALKNAFNLRMSIMNDDLKQTGSTTTSQPTTSLEQVKTGRVLDFSWLPNLNTTSTVVSADFVDFKVDTSIANPTGNSHSIARFTYAQGKGGGQVSELFLEEMRAGVRDNTQIGLIVGRKWVLDPSSQASGSVGTYVLEQFDDMRASVNYVGSFARVFADPRMVTYHAGGHVHTNVSITASRPLTMADSGKSILVISNTDVTLTLGDDVAEGFKVTLIQAAAGRINIATSGSHTIYSNAGGRTRTLNPMDELEVSTFPAGPVFLAFRVNPTA</sequence>
<protein>
    <submittedName>
        <fullName evidence="1">Uncharacterized protein</fullName>
    </submittedName>
</protein>
<organism evidence="1 2">
    <name type="scientific">Pseudomonas palleroniana</name>
    <dbReference type="NCBI Taxonomy" id="191390"/>
    <lineage>
        <taxon>Bacteria</taxon>
        <taxon>Pseudomonadati</taxon>
        <taxon>Pseudomonadota</taxon>
        <taxon>Gammaproteobacteria</taxon>
        <taxon>Pseudomonadales</taxon>
        <taxon>Pseudomonadaceae</taxon>
        <taxon>Pseudomonas</taxon>
    </lineage>
</organism>
<comment type="caution">
    <text evidence="1">The sequence shown here is derived from an EMBL/GenBank/DDBJ whole genome shotgun (WGS) entry which is preliminary data.</text>
</comment>